<dbReference type="Proteomes" id="UP000018454">
    <property type="component" value="Unassembled WGS sequence"/>
</dbReference>
<dbReference type="NCBIfam" id="NF006045">
    <property type="entry name" value="PRK08190.1"/>
    <property type="match status" value="1"/>
</dbReference>
<keyword evidence="2 6" id="KW-0808">Transferase</keyword>
<comment type="similarity">
    <text evidence="1">Belongs to the phosphate acetyltransferase and butyryltransferase family.</text>
</comment>
<dbReference type="PANTHER" id="PTHR43356:SF2">
    <property type="entry name" value="PHOSPHATE ACETYLTRANSFERASE"/>
    <property type="match status" value="1"/>
</dbReference>
<proteinExistence type="inferred from homology"/>
<dbReference type="InterPro" id="IPR002505">
    <property type="entry name" value="PTA_PTB"/>
</dbReference>
<evidence type="ECO:0000256" key="2">
    <source>
        <dbReference type="ARBA" id="ARBA00022679"/>
    </source>
</evidence>
<dbReference type="Pfam" id="PF01515">
    <property type="entry name" value="PTA_PTB"/>
    <property type="match status" value="1"/>
</dbReference>
<dbReference type="InterPro" id="IPR012147">
    <property type="entry name" value="P_Ac_Bu_trans"/>
</dbReference>
<dbReference type="NCBIfam" id="NF008852">
    <property type="entry name" value="PRK11890.1"/>
    <property type="match status" value="1"/>
</dbReference>
<feature type="domain" description="Phosphate acetyl/butaryl transferase" evidence="5">
    <location>
        <begin position="113"/>
        <end position="328"/>
    </location>
</feature>
<dbReference type="PANTHER" id="PTHR43356">
    <property type="entry name" value="PHOSPHATE ACETYLTRANSFERASE"/>
    <property type="match status" value="1"/>
</dbReference>
<reference evidence="6 7" key="1">
    <citation type="journal article" date="2011" name="Science">
        <title>Drosophila microbiome modulates host developmental and metabolic homeostasis via insulin signaling.</title>
        <authorList>
            <person name="Shin S.C."/>
            <person name="Kim S.H."/>
            <person name="You H."/>
            <person name="Kim B."/>
            <person name="Kim A.C."/>
            <person name="Lee K.A."/>
            <person name="Yoon J.H."/>
            <person name="Ryu J.H."/>
            <person name="Lee W.J."/>
        </authorList>
    </citation>
    <scope>NUCLEOTIDE SEQUENCE [LARGE SCALE GENOMIC DNA]</scope>
    <source>
        <strain evidence="6 7">DM001</strain>
    </source>
</reference>
<sequence length="340" mass="35484">MKMNDMHKILSSKTQTSQYAHDTAEMPGSAASTSHQAFEQLVSRAVQLPGQVPVGIVWPCEEHALEGAMDAAQRNIIEPVLIGDKSAIVSVAQASGIALDKAVFIDATTPAEAAQKATALVKEGRVKALMKGSLHTDVFMHAIVEAESGLRTNRRISHVFVLAAPGYKDLLFVTDAAINIFPDLNVKRDIVQNAIDLHNGLGLGVPRVAILSAVETVNSKIPGTVDAACLCKMAERGQIQGGVLDGPLAMDNAVSIEAAKIKNIVSPVAGRAQILVAPDLESGNMLAKNMIFMSGADSAGIVLGAAVPVLLTSRANSVQARLASIAIGALYAHHLTGGQG</sequence>
<dbReference type="GO" id="GO:0016746">
    <property type="term" value="F:acyltransferase activity"/>
    <property type="evidence" value="ECO:0007669"/>
    <property type="project" value="UniProtKB-KW"/>
</dbReference>
<protein>
    <submittedName>
        <fullName evidence="6">Phosphate acetyltransferase</fullName>
    </submittedName>
</protein>
<evidence type="ECO:0000256" key="4">
    <source>
        <dbReference type="SAM" id="MobiDB-lite"/>
    </source>
</evidence>
<keyword evidence="3" id="KW-0012">Acyltransferase</keyword>
<evidence type="ECO:0000313" key="7">
    <source>
        <dbReference type="Proteomes" id="UP000018454"/>
    </source>
</evidence>
<organism evidence="6 7">
    <name type="scientific">Acetobacter pomorum DM001</name>
    <dbReference type="NCBI Taxonomy" id="945681"/>
    <lineage>
        <taxon>Bacteria</taxon>
        <taxon>Pseudomonadati</taxon>
        <taxon>Pseudomonadota</taxon>
        <taxon>Alphaproteobacteria</taxon>
        <taxon>Acetobacterales</taxon>
        <taxon>Acetobacteraceae</taxon>
        <taxon>Acetobacter</taxon>
    </lineage>
</organism>
<evidence type="ECO:0000259" key="5">
    <source>
        <dbReference type="Pfam" id="PF01515"/>
    </source>
</evidence>
<gene>
    <name evidence="6" type="primary">pta</name>
    <name evidence="6" type="ORF">APO_2394</name>
</gene>
<feature type="region of interest" description="Disordered" evidence="4">
    <location>
        <begin position="1"/>
        <end position="32"/>
    </location>
</feature>
<evidence type="ECO:0000256" key="1">
    <source>
        <dbReference type="ARBA" id="ARBA00005656"/>
    </source>
</evidence>
<dbReference type="AlphaFoldDB" id="F1YVY8"/>
<dbReference type="EMBL" id="AEUP01000031">
    <property type="protein sequence ID" value="EGE46981.1"/>
    <property type="molecule type" value="Genomic_DNA"/>
</dbReference>
<dbReference type="Gene3D" id="3.40.718.10">
    <property type="entry name" value="Isopropylmalate Dehydrogenase"/>
    <property type="match status" value="1"/>
</dbReference>
<dbReference type="SUPFAM" id="SSF53659">
    <property type="entry name" value="Isocitrate/Isopropylmalate dehydrogenase-like"/>
    <property type="match status" value="1"/>
</dbReference>
<dbReference type="InterPro" id="IPR050500">
    <property type="entry name" value="Phos_Acetyltrans/Butyryltrans"/>
</dbReference>
<evidence type="ECO:0000256" key="3">
    <source>
        <dbReference type="ARBA" id="ARBA00023315"/>
    </source>
</evidence>
<comment type="caution">
    <text evidence="6">The sequence shown here is derived from an EMBL/GenBank/DDBJ whole genome shotgun (WGS) entry which is preliminary data.</text>
</comment>
<name>F1YVY8_9PROT</name>
<feature type="compositionally biased region" description="Polar residues" evidence="4">
    <location>
        <begin position="11"/>
        <end position="20"/>
    </location>
</feature>
<dbReference type="PIRSF" id="PIRSF000428">
    <property type="entry name" value="P_Ac_trans"/>
    <property type="match status" value="1"/>
</dbReference>
<evidence type="ECO:0000313" key="6">
    <source>
        <dbReference type="EMBL" id="EGE46981.1"/>
    </source>
</evidence>
<accession>F1YVY8</accession>